<evidence type="ECO:0000256" key="4">
    <source>
        <dbReference type="ARBA" id="ARBA00022801"/>
    </source>
</evidence>
<evidence type="ECO:0000256" key="6">
    <source>
        <dbReference type="SAM" id="Phobius"/>
    </source>
</evidence>
<keyword evidence="6" id="KW-1133">Transmembrane helix</keyword>
<dbReference type="Gene3D" id="1.20.120.980">
    <property type="entry name" value="Serine carboxypeptidase S28, SKS domain"/>
    <property type="match status" value="1"/>
</dbReference>
<keyword evidence="8" id="KW-1185">Reference proteome</keyword>
<evidence type="ECO:0000256" key="3">
    <source>
        <dbReference type="ARBA" id="ARBA00022729"/>
    </source>
</evidence>
<sequence>MSAHPEREPILPQSVSLRPKRYEVMGARRLKQLPLLFALVGVVVAPLLLVVDFQNSRNTDSLVATHAATEDAVFDQFLPATTTFTLDQSNLKQYCQEKYFHQRLDHFRAFNGTYKQRYFICDQHARKDGAIFFYVGNEADVELYLNNTGLMWENAAEFGATLVFAEHRYFGKSIPFGKDVLDHMQYLSSEQALADYAVLIRHIKRERKLNPHILDGAIAASAPILAFLGDEKEVDMESFARVTTFDASPAAGSAVNCIPNVRRVWKVMAELGKTDAGRKQLADAFLLCKDQVLQDESDVKGLINWAKGAYDYMAMGNYPYPSPYIMNGQSVLPAYPVQVACSHLAPDFAADDDVGLLHAFRDSVGVYYNSTQLEQCYSMSAPSNASQEDADFWQYLFCSELYMPTSINGVDDMFWSVPWNQTSDDADCVNQWGIHLKPDWAVTQFGGRKALATASNIVFSNGNYDPWSGTGVLNSVSDSVVYVSVEGGAHHLDLFFSNPLDPQSVKNARGLEKAHMWKWVRQYRERQYANAATTM</sequence>
<reference evidence="7" key="2">
    <citation type="journal article" date="2023" name="Microbiol Resour">
        <title>Decontamination and Annotation of the Draft Genome Sequence of the Oomycete Lagenidium giganteum ARSEF 373.</title>
        <authorList>
            <person name="Morgan W.R."/>
            <person name="Tartar A."/>
        </authorList>
    </citation>
    <scope>NUCLEOTIDE SEQUENCE</scope>
    <source>
        <strain evidence="7">ARSEF 373</strain>
    </source>
</reference>
<comment type="caution">
    <text evidence="7">The sequence shown here is derived from an EMBL/GenBank/DDBJ whole genome shotgun (WGS) entry which is preliminary data.</text>
</comment>
<dbReference type="GO" id="GO:0008239">
    <property type="term" value="F:dipeptidyl-peptidase activity"/>
    <property type="evidence" value="ECO:0007669"/>
    <property type="project" value="TreeGrafter"/>
</dbReference>
<dbReference type="AlphaFoldDB" id="A0AAV2ZIL5"/>
<dbReference type="InterPro" id="IPR029058">
    <property type="entry name" value="AB_hydrolase_fold"/>
</dbReference>
<evidence type="ECO:0000256" key="2">
    <source>
        <dbReference type="ARBA" id="ARBA00022670"/>
    </source>
</evidence>
<comment type="similarity">
    <text evidence="1">Belongs to the peptidase S28 family.</text>
</comment>
<dbReference type="Gene3D" id="3.40.50.1820">
    <property type="entry name" value="alpha/beta hydrolase"/>
    <property type="match status" value="1"/>
</dbReference>
<dbReference type="InterPro" id="IPR008758">
    <property type="entry name" value="Peptidase_S28"/>
</dbReference>
<dbReference type="PANTHER" id="PTHR11010">
    <property type="entry name" value="PROTEASE S28 PRO-X CARBOXYPEPTIDASE-RELATED"/>
    <property type="match status" value="1"/>
</dbReference>
<evidence type="ECO:0000256" key="5">
    <source>
        <dbReference type="ARBA" id="ARBA00023180"/>
    </source>
</evidence>
<evidence type="ECO:0000313" key="8">
    <source>
        <dbReference type="Proteomes" id="UP001146120"/>
    </source>
</evidence>
<dbReference type="Proteomes" id="UP001146120">
    <property type="component" value="Unassembled WGS sequence"/>
</dbReference>
<dbReference type="EMBL" id="DAKRPA010000006">
    <property type="protein sequence ID" value="DBA04624.1"/>
    <property type="molecule type" value="Genomic_DNA"/>
</dbReference>
<protein>
    <submittedName>
        <fullName evidence="7">Uncharacterized protein</fullName>
    </submittedName>
</protein>
<keyword evidence="6" id="KW-0472">Membrane</keyword>
<dbReference type="GO" id="GO:0006508">
    <property type="term" value="P:proteolysis"/>
    <property type="evidence" value="ECO:0007669"/>
    <property type="project" value="UniProtKB-KW"/>
</dbReference>
<dbReference type="PANTHER" id="PTHR11010:SF120">
    <property type="entry name" value="LYSOSOMAL PRO-X CARBOXYPEPTIDASE"/>
    <property type="match status" value="1"/>
</dbReference>
<dbReference type="Pfam" id="PF05577">
    <property type="entry name" value="Peptidase_S28"/>
    <property type="match status" value="1"/>
</dbReference>
<reference evidence="7" key="1">
    <citation type="submission" date="2022-11" db="EMBL/GenBank/DDBJ databases">
        <authorList>
            <person name="Morgan W.R."/>
            <person name="Tartar A."/>
        </authorList>
    </citation>
    <scope>NUCLEOTIDE SEQUENCE</scope>
    <source>
        <strain evidence="7">ARSEF 373</strain>
    </source>
</reference>
<evidence type="ECO:0000313" key="7">
    <source>
        <dbReference type="EMBL" id="DBA04624.1"/>
    </source>
</evidence>
<dbReference type="SUPFAM" id="SSF53474">
    <property type="entry name" value="alpha/beta-Hydrolases"/>
    <property type="match status" value="1"/>
</dbReference>
<dbReference type="InterPro" id="IPR042269">
    <property type="entry name" value="Ser_carbopepase_S28_SKS"/>
</dbReference>
<dbReference type="GO" id="GO:0070008">
    <property type="term" value="F:serine-type exopeptidase activity"/>
    <property type="evidence" value="ECO:0007669"/>
    <property type="project" value="InterPro"/>
</dbReference>
<feature type="transmembrane region" description="Helical" evidence="6">
    <location>
        <begin position="33"/>
        <end position="51"/>
    </location>
</feature>
<keyword evidence="5" id="KW-0325">Glycoprotein</keyword>
<gene>
    <name evidence="7" type="ORF">N0F65_012207</name>
</gene>
<keyword evidence="6" id="KW-0812">Transmembrane</keyword>
<keyword evidence="3" id="KW-0732">Signal</keyword>
<organism evidence="7 8">
    <name type="scientific">Lagenidium giganteum</name>
    <dbReference type="NCBI Taxonomy" id="4803"/>
    <lineage>
        <taxon>Eukaryota</taxon>
        <taxon>Sar</taxon>
        <taxon>Stramenopiles</taxon>
        <taxon>Oomycota</taxon>
        <taxon>Peronosporomycetes</taxon>
        <taxon>Pythiales</taxon>
        <taxon>Pythiaceae</taxon>
    </lineage>
</organism>
<accession>A0AAV2ZIL5</accession>
<proteinExistence type="inferred from homology"/>
<name>A0AAV2ZIL5_9STRA</name>
<evidence type="ECO:0000256" key="1">
    <source>
        <dbReference type="ARBA" id="ARBA00011079"/>
    </source>
</evidence>
<keyword evidence="4" id="KW-0378">Hydrolase</keyword>
<keyword evidence="2" id="KW-0645">Protease</keyword>